<evidence type="ECO:0000313" key="2">
    <source>
        <dbReference type="Proteomes" id="UP000193922"/>
    </source>
</evidence>
<evidence type="ECO:0000313" key="1">
    <source>
        <dbReference type="EMBL" id="ORX73004.1"/>
    </source>
</evidence>
<name>A0A1Y1WIS8_9FUNG</name>
<sequence>MQSLFKVQELAGARVLAVGLGRNVGVQILDTEVRPDLAELADPLDPVEAPMMMSSEATRMVQARKVIEAKRMV</sequence>
<organism evidence="1 2">
    <name type="scientific">Linderina pennispora</name>
    <dbReference type="NCBI Taxonomy" id="61395"/>
    <lineage>
        <taxon>Eukaryota</taxon>
        <taxon>Fungi</taxon>
        <taxon>Fungi incertae sedis</taxon>
        <taxon>Zoopagomycota</taxon>
        <taxon>Kickxellomycotina</taxon>
        <taxon>Kickxellomycetes</taxon>
        <taxon>Kickxellales</taxon>
        <taxon>Kickxellaceae</taxon>
        <taxon>Linderina</taxon>
    </lineage>
</organism>
<dbReference type="RefSeq" id="XP_040746344.1">
    <property type="nucleotide sequence ID" value="XM_040886546.1"/>
</dbReference>
<dbReference type="AlphaFoldDB" id="A0A1Y1WIS8"/>
<accession>A0A1Y1WIS8</accession>
<feature type="non-terminal residue" evidence="1">
    <location>
        <position position="73"/>
    </location>
</feature>
<dbReference type="EMBL" id="MCFD01000002">
    <property type="protein sequence ID" value="ORX73004.1"/>
    <property type="molecule type" value="Genomic_DNA"/>
</dbReference>
<reference evidence="1 2" key="1">
    <citation type="submission" date="2016-07" db="EMBL/GenBank/DDBJ databases">
        <title>Pervasive Adenine N6-methylation of Active Genes in Fungi.</title>
        <authorList>
            <consortium name="DOE Joint Genome Institute"/>
            <person name="Mondo S.J."/>
            <person name="Dannebaum R.O."/>
            <person name="Kuo R.C."/>
            <person name="Labutti K."/>
            <person name="Haridas S."/>
            <person name="Kuo A."/>
            <person name="Salamov A."/>
            <person name="Ahrendt S.R."/>
            <person name="Lipzen A."/>
            <person name="Sullivan W."/>
            <person name="Andreopoulos W.B."/>
            <person name="Clum A."/>
            <person name="Lindquist E."/>
            <person name="Daum C."/>
            <person name="Ramamoorthy G.K."/>
            <person name="Gryganskyi A."/>
            <person name="Culley D."/>
            <person name="Magnuson J.K."/>
            <person name="James T.Y."/>
            <person name="O'Malley M.A."/>
            <person name="Stajich J.E."/>
            <person name="Spatafora J.W."/>
            <person name="Visel A."/>
            <person name="Grigoriev I.V."/>
        </authorList>
    </citation>
    <scope>NUCLEOTIDE SEQUENCE [LARGE SCALE GENOMIC DNA]</scope>
    <source>
        <strain evidence="1 2">ATCC 12442</strain>
    </source>
</reference>
<comment type="caution">
    <text evidence="1">The sequence shown here is derived from an EMBL/GenBank/DDBJ whole genome shotgun (WGS) entry which is preliminary data.</text>
</comment>
<dbReference type="GeneID" id="63803194"/>
<gene>
    <name evidence="1" type="ORF">DL89DRAFT_265160</name>
</gene>
<protein>
    <submittedName>
        <fullName evidence="1">Uncharacterized protein</fullName>
    </submittedName>
</protein>
<proteinExistence type="predicted"/>
<keyword evidence="2" id="KW-1185">Reference proteome</keyword>
<dbReference type="Proteomes" id="UP000193922">
    <property type="component" value="Unassembled WGS sequence"/>
</dbReference>